<proteinExistence type="predicted"/>
<accession>A0A1W0WKM8</accession>
<feature type="domain" description="LysM" evidence="5">
    <location>
        <begin position="398"/>
        <end position="443"/>
    </location>
</feature>
<dbReference type="Gene3D" id="3.10.50.10">
    <property type="match status" value="1"/>
</dbReference>
<dbReference type="GO" id="GO:0004568">
    <property type="term" value="F:chitinase activity"/>
    <property type="evidence" value="ECO:0007669"/>
    <property type="project" value="UniProtKB-ARBA"/>
</dbReference>
<protein>
    <submittedName>
        <fullName evidence="7">Acidic mammalian chitinase</fullName>
    </submittedName>
</protein>
<dbReference type="Gene3D" id="3.10.350.10">
    <property type="entry name" value="LysM domain"/>
    <property type="match status" value="4"/>
</dbReference>
<dbReference type="InterPro" id="IPR029070">
    <property type="entry name" value="Chitinase_insertion_sf"/>
</dbReference>
<feature type="region of interest" description="Disordered" evidence="4">
    <location>
        <begin position="446"/>
        <end position="480"/>
    </location>
</feature>
<dbReference type="EMBL" id="MTYJ01000084">
    <property type="protein sequence ID" value="OQV15732.1"/>
    <property type="molecule type" value="Genomic_DNA"/>
</dbReference>
<dbReference type="SUPFAM" id="SSF51445">
    <property type="entry name" value="(Trans)glycosidases"/>
    <property type="match status" value="1"/>
</dbReference>
<evidence type="ECO:0000313" key="7">
    <source>
        <dbReference type="EMBL" id="OQV15732.1"/>
    </source>
</evidence>
<dbReference type="PANTHER" id="PTHR11177:SF317">
    <property type="entry name" value="CHITINASE 12-RELATED"/>
    <property type="match status" value="1"/>
</dbReference>
<keyword evidence="2 3" id="KW-0326">Glycosidase</keyword>
<evidence type="ECO:0000313" key="8">
    <source>
        <dbReference type="Proteomes" id="UP000192578"/>
    </source>
</evidence>
<dbReference type="PROSITE" id="PS51910">
    <property type="entry name" value="GH18_2"/>
    <property type="match status" value="1"/>
</dbReference>
<dbReference type="InterPro" id="IPR050314">
    <property type="entry name" value="Glycosyl_Hydrlase_18"/>
</dbReference>
<gene>
    <name evidence="7" type="ORF">BV898_10123</name>
</gene>
<evidence type="ECO:0000256" key="1">
    <source>
        <dbReference type="ARBA" id="ARBA00022801"/>
    </source>
</evidence>
<keyword evidence="1 3" id="KW-0378">Hydrolase</keyword>
<evidence type="ECO:0000256" key="2">
    <source>
        <dbReference type="ARBA" id="ARBA00023295"/>
    </source>
</evidence>
<dbReference type="OrthoDB" id="73875at2759"/>
<dbReference type="GO" id="GO:0008061">
    <property type="term" value="F:chitin binding"/>
    <property type="evidence" value="ECO:0007669"/>
    <property type="project" value="InterPro"/>
</dbReference>
<dbReference type="PROSITE" id="PS01095">
    <property type="entry name" value="GH18_1"/>
    <property type="match status" value="1"/>
</dbReference>
<comment type="caution">
    <text evidence="7">The sequence shown here is derived from an EMBL/GenBank/DDBJ whole genome shotgun (WGS) entry which is preliminary data.</text>
</comment>
<dbReference type="Pfam" id="PF00704">
    <property type="entry name" value="Glyco_hydro_18"/>
    <property type="match status" value="1"/>
</dbReference>
<organism evidence="7 8">
    <name type="scientific">Hypsibius exemplaris</name>
    <name type="common">Freshwater tardigrade</name>
    <dbReference type="NCBI Taxonomy" id="2072580"/>
    <lineage>
        <taxon>Eukaryota</taxon>
        <taxon>Metazoa</taxon>
        <taxon>Ecdysozoa</taxon>
        <taxon>Tardigrada</taxon>
        <taxon>Eutardigrada</taxon>
        <taxon>Parachela</taxon>
        <taxon>Hypsibioidea</taxon>
        <taxon>Hypsibiidae</taxon>
        <taxon>Hypsibius</taxon>
    </lineage>
</organism>
<dbReference type="AlphaFoldDB" id="A0A1W0WKM8"/>
<dbReference type="GO" id="GO:0005975">
    <property type="term" value="P:carbohydrate metabolic process"/>
    <property type="evidence" value="ECO:0007669"/>
    <property type="project" value="InterPro"/>
</dbReference>
<evidence type="ECO:0000259" key="5">
    <source>
        <dbReference type="PROSITE" id="PS51782"/>
    </source>
</evidence>
<dbReference type="SMART" id="SM00257">
    <property type="entry name" value="LysM"/>
    <property type="match status" value="4"/>
</dbReference>
<dbReference type="InterPro" id="IPR018392">
    <property type="entry name" value="LysM"/>
</dbReference>
<feature type="domain" description="LysM" evidence="5">
    <location>
        <begin position="479"/>
        <end position="524"/>
    </location>
</feature>
<reference evidence="8" key="1">
    <citation type="submission" date="2017-01" db="EMBL/GenBank/DDBJ databases">
        <title>Comparative genomics of anhydrobiosis in the tardigrade Hypsibius dujardini.</title>
        <authorList>
            <person name="Yoshida Y."/>
            <person name="Koutsovoulos G."/>
            <person name="Laetsch D."/>
            <person name="Stevens L."/>
            <person name="Kumar S."/>
            <person name="Horikawa D."/>
            <person name="Ishino K."/>
            <person name="Komine S."/>
            <person name="Tomita M."/>
            <person name="Blaxter M."/>
            <person name="Arakawa K."/>
        </authorList>
    </citation>
    <scope>NUCLEOTIDE SEQUENCE [LARGE SCALE GENOMIC DNA]</scope>
    <source>
        <strain evidence="8">Z151</strain>
    </source>
</reference>
<dbReference type="InterPro" id="IPR036779">
    <property type="entry name" value="LysM_dom_sf"/>
</dbReference>
<feature type="domain" description="GH18" evidence="6">
    <location>
        <begin position="13"/>
        <end position="371"/>
    </location>
</feature>
<dbReference type="GO" id="GO:0006032">
    <property type="term" value="P:chitin catabolic process"/>
    <property type="evidence" value="ECO:0007669"/>
    <property type="project" value="TreeGrafter"/>
</dbReference>
<sequence length="663" mass="70867">MAASSDDPDFELPHRGVYFPNWAQYRKANGKFTAQDVDPTLCTYLIAAFAKIENNQLLPFEWNDEDTFRTLIGLKKQNPKLKVLLAVGGWTLSYQVAAVAASPDALRTFVTSAVVNLRKWGFDGLDIDWEFPKEEDRERFSAMLKAIRIGFESEQRQRGVKRLALTVAVHLLSLGGYDAAVINETCDIVNLMTYDLHGAWNPTSIGHHAPLFKGPFGEDSTNNVADVAKSWEDAGVAKGKIAVGLPFYGRGWNLSDPQEGQLGGIGSGPIVASRCTEETGNWPYHEIVTRIRESGAVPVYDDTVKATCVAGKDFWMGYDDVSSIKGKTAWVKANHYGGVFAWEVSQDDFAGLGGAGKFPLLCAIRDVLAGRDRTAVPRETTTSTSIPHTITQSGTGTKFHVVKPGDTAYNIASQYGMTLEQLRNLNLGKKNLELIHPGDKIAIDGTSPAAASRTGSSSVAAHVVSPSSSSSSSGRNENSVHVVQSGDTAYNIAMKYGMTLDEIRRLNPGKGTMEMIHPGDKLIISSTASGSGATSTEHAVAGPGNGKWHVVQSGDTAYNIALTNGITLVQLRALNPGRGTMEMIHPGDRIALPGGGALVGGSSSAPPVASGSAGNGKWHTVQSGDTAYNIALKNGMTLDQLRKLNPGRGTMEMIHPGDRIALG</sequence>
<dbReference type="PANTHER" id="PTHR11177">
    <property type="entry name" value="CHITINASE"/>
    <property type="match status" value="1"/>
</dbReference>
<feature type="compositionally biased region" description="Low complexity" evidence="4">
    <location>
        <begin position="380"/>
        <end position="391"/>
    </location>
</feature>
<evidence type="ECO:0000256" key="3">
    <source>
        <dbReference type="RuleBase" id="RU000489"/>
    </source>
</evidence>
<feature type="domain" description="LysM" evidence="5">
    <location>
        <begin position="617"/>
        <end position="662"/>
    </location>
</feature>
<dbReference type="InterPro" id="IPR017853">
    <property type="entry name" value="GH"/>
</dbReference>
<evidence type="ECO:0000259" key="6">
    <source>
        <dbReference type="PROSITE" id="PS51910"/>
    </source>
</evidence>
<evidence type="ECO:0000256" key="4">
    <source>
        <dbReference type="SAM" id="MobiDB-lite"/>
    </source>
</evidence>
<dbReference type="Gene3D" id="3.20.20.80">
    <property type="entry name" value="Glycosidases"/>
    <property type="match status" value="1"/>
</dbReference>
<dbReference type="Pfam" id="PF01476">
    <property type="entry name" value="LysM"/>
    <property type="match status" value="4"/>
</dbReference>
<dbReference type="InterPro" id="IPR011583">
    <property type="entry name" value="Chitinase_II/V-like_cat"/>
</dbReference>
<dbReference type="SMART" id="SM00636">
    <property type="entry name" value="Glyco_18"/>
    <property type="match status" value="1"/>
</dbReference>
<name>A0A1W0WKM8_HYPEX</name>
<feature type="region of interest" description="Disordered" evidence="4">
    <location>
        <begin position="376"/>
        <end position="397"/>
    </location>
</feature>
<feature type="compositionally biased region" description="Low complexity" evidence="4">
    <location>
        <begin position="456"/>
        <end position="473"/>
    </location>
</feature>
<dbReference type="InterPro" id="IPR001223">
    <property type="entry name" value="Glyco_hydro18_cat"/>
</dbReference>
<dbReference type="GO" id="GO:0005576">
    <property type="term" value="C:extracellular region"/>
    <property type="evidence" value="ECO:0007669"/>
    <property type="project" value="TreeGrafter"/>
</dbReference>
<dbReference type="CDD" id="cd00118">
    <property type="entry name" value="LysM"/>
    <property type="match status" value="4"/>
</dbReference>
<dbReference type="InterPro" id="IPR001579">
    <property type="entry name" value="Glyco_hydro_18_chit_AS"/>
</dbReference>
<keyword evidence="8" id="KW-1185">Reference proteome</keyword>
<dbReference type="SUPFAM" id="SSF54106">
    <property type="entry name" value="LysM domain"/>
    <property type="match status" value="4"/>
</dbReference>
<dbReference type="Proteomes" id="UP000192578">
    <property type="component" value="Unassembled WGS sequence"/>
</dbReference>
<dbReference type="SUPFAM" id="SSF54556">
    <property type="entry name" value="Chitinase insertion domain"/>
    <property type="match status" value="1"/>
</dbReference>
<dbReference type="PROSITE" id="PS51782">
    <property type="entry name" value="LYSM"/>
    <property type="match status" value="4"/>
</dbReference>
<feature type="domain" description="LysM" evidence="5">
    <location>
        <begin position="547"/>
        <end position="592"/>
    </location>
</feature>